<evidence type="ECO:0000313" key="2">
    <source>
        <dbReference type="Proteomes" id="UP000185663"/>
    </source>
</evidence>
<reference evidence="1 2" key="1">
    <citation type="submission" date="2016-10" db="EMBL/GenBank/DDBJ databases">
        <authorList>
            <person name="de Groot N.N."/>
        </authorList>
    </citation>
    <scope>NUCLEOTIDE SEQUENCE [LARGE SCALE GENOMIC DNA]</scope>
    <source>
        <strain evidence="1 2">DSM 22126</strain>
    </source>
</reference>
<dbReference type="STRING" id="545619.SAMN04489860_0678"/>
<name>A0A1H1P1D0_9CELL</name>
<proteinExistence type="predicted"/>
<accession>A0A1H1P1D0</accession>
<gene>
    <name evidence="1" type="ORF">SAMN04489860_0678</name>
</gene>
<dbReference type="AlphaFoldDB" id="A0A1H1P1D0"/>
<protein>
    <submittedName>
        <fullName evidence="1">Uncharacterized protein</fullName>
    </submittedName>
</protein>
<dbReference type="Proteomes" id="UP000185663">
    <property type="component" value="Chromosome I"/>
</dbReference>
<dbReference type="EMBL" id="LT629776">
    <property type="protein sequence ID" value="SDS05002.1"/>
    <property type="molecule type" value="Genomic_DNA"/>
</dbReference>
<organism evidence="1 2">
    <name type="scientific">Paraoerskovia marina</name>
    <dbReference type="NCBI Taxonomy" id="545619"/>
    <lineage>
        <taxon>Bacteria</taxon>
        <taxon>Bacillati</taxon>
        <taxon>Actinomycetota</taxon>
        <taxon>Actinomycetes</taxon>
        <taxon>Micrococcales</taxon>
        <taxon>Cellulomonadaceae</taxon>
        <taxon>Paraoerskovia</taxon>
    </lineage>
</organism>
<keyword evidence="2" id="KW-1185">Reference proteome</keyword>
<evidence type="ECO:0000313" key="1">
    <source>
        <dbReference type="EMBL" id="SDS05002.1"/>
    </source>
</evidence>
<sequence>MFGSVRSQGVRDARSGGLERPFPSALLAAALGAGLLAGCMADDPCDRPAPSLLDAYADRLLPETAAVWPAVEGDGAYISSFTVLEDEFGYSAALGVPRADGRVESVEACVALARSAAHHVCGIDGEVPFQVREIEGMPLTVLVFGDDDGVTFTEERDDSILAHDAQVWVLADDGRRAPVVDHDGSTTCAPPFDGENHPLACHACAADGGRGWIAP</sequence>